<keyword evidence="2" id="KW-0732">Signal</keyword>
<feature type="signal peptide" evidence="2">
    <location>
        <begin position="1"/>
        <end position="23"/>
    </location>
</feature>
<dbReference type="eggNOG" id="COG1430">
    <property type="taxonomic scope" value="Bacteria"/>
</dbReference>
<dbReference type="Proteomes" id="UP000003835">
    <property type="component" value="Unassembled WGS sequence"/>
</dbReference>
<sequence>MTYHTRLFGITLSLILFGCSASGSNPVADGTPLKSGEQLPEPPSLSSSSSNSGQMLPISAQTQIGDQLILLEVARTPRQQQIGLMYRTALAPDRGMLFPLNPPRRASFWMKNVKIPLDMIFLRDGEVKAIAENVPPCISTPCPTYGPGVLVDQVIELPGGRAAQLGLQVGDRLKIILLEEEINPSSES</sequence>
<dbReference type="OrthoDB" id="9808290at2"/>
<reference evidence="3 4" key="1">
    <citation type="submission" date="2008-07" db="EMBL/GenBank/DDBJ databases">
        <authorList>
            <person name="Tandeau de Marsac N."/>
            <person name="Ferriera S."/>
            <person name="Johnson J."/>
            <person name="Kravitz S."/>
            <person name="Beeson K."/>
            <person name="Sutton G."/>
            <person name="Rogers Y.-H."/>
            <person name="Friedman R."/>
            <person name="Frazier M."/>
            <person name="Venter J.C."/>
        </authorList>
    </citation>
    <scope>NUCLEOTIDE SEQUENCE [LARGE SCALE GENOMIC DNA]</scope>
    <source>
        <strain evidence="3 4">PCC 7420</strain>
    </source>
</reference>
<gene>
    <name evidence="3" type="ORF">MC7420_4625</name>
</gene>
<dbReference type="PANTHER" id="PTHR37953:SF1">
    <property type="entry name" value="UPF0127 PROTEIN MJ1496"/>
    <property type="match status" value="1"/>
</dbReference>
<organism evidence="3 4">
    <name type="scientific">Coleofasciculus chthonoplastes PCC 7420</name>
    <dbReference type="NCBI Taxonomy" id="118168"/>
    <lineage>
        <taxon>Bacteria</taxon>
        <taxon>Bacillati</taxon>
        <taxon>Cyanobacteriota</taxon>
        <taxon>Cyanophyceae</taxon>
        <taxon>Coleofasciculales</taxon>
        <taxon>Coleofasciculaceae</taxon>
        <taxon>Coleofasciculus</taxon>
    </lineage>
</organism>
<protein>
    <submittedName>
        <fullName evidence="3">Uncharacterized ACR, COG1430, putative</fullName>
    </submittedName>
</protein>
<dbReference type="InterPro" id="IPR003795">
    <property type="entry name" value="DUF192"/>
</dbReference>
<dbReference type="HOGENOM" id="CLU_097039_2_0_3"/>
<feature type="compositionally biased region" description="Low complexity" evidence="1">
    <location>
        <begin position="35"/>
        <end position="53"/>
    </location>
</feature>
<dbReference type="Gene3D" id="2.60.120.1140">
    <property type="entry name" value="Protein of unknown function DUF192"/>
    <property type="match status" value="1"/>
</dbReference>
<evidence type="ECO:0000256" key="1">
    <source>
        <dbReference type="SAM" id="MobiDB-lite"/>
    </source>
</evidence>
<dbReference type="Pfam" id="PF02643">
    <property type="entry name" value="DUF192"/>
    <property type="match status" value="1"/>
</dbReference>
<dbReference type="PANTHER" id="PTHR37953">
    <property type="entry name" value="UPF0127 PROTEIN MJ1496"/>
    <property type="match status" value="1"/>
</dbReference>
<dbReference type="AlphaFoldDB" id="B4VP74"/>
<evidence type="ECO:0000313" key="4">
    <source>
        <dbReference type="Proteomes" id="UP000003835"/>
    </source>
</evidence>
<accession>B4VP74</accession>
<name>B4VP74_9CYAN</name>
<feature type="chain" id="PRO_5002827614" evidence="2">
    <location>
        <begin position="24"/>
        <end position="188"/>
    </location>
</feature>
<proteinExistence type="predicted"/>
<evidence type="ECO:0000313" key="3">
    <source>
        <dbReference type="EMBL" id="EDX76369.1"/>
    </source>
</evidence>
<dbReference type="STRING" id="118168.MC7420_4625"/>
<dbReference type="RefSeq" id="WP_006100103.1">
    <property type="nucleotide sequence ID" value="NZ_DS989846.1"/>
</dbReference>
<evidence type="ECO:0000256" key="2">
    <source>
        <dbReference type="SAM" id="SignalP"/>
    </source>
</evidence>
<dbReference type="EMBL" id="DS989846">
    <property type="protein sequence ID" value="EDX76369.1"/>
    <property type="molecule type" value="Genomic_DNA"/>
</dbReference>
<dbReference type="InterPro" id="IPR038695">
    <property type="entry name" value="Saro_0823-like_sf"/>
</dbReference>
<feature type="region of interest" description="Disordered" evidence="1">
    <location>
        <begin position="28"/>
        <end position="53"/>
    </location>
</feature>
<keyword evidence="4" id="KW-1185">Reference proteome</keyword>
<dbReference type="PROSITE" id="PS51257">
    <property type="entry name" value="PROKAR_LIPOPROTEIN"/>
    <property type="match status" value="1"/>
</dbReference>